<sequence>MGLNYRLLVLVFLLFANLSAQTSKAKIDSINAILVQNSAIKTDSLFTIFQQNLENAQTLNYPKGIGEAFQKIATLYGYEGDLDARLEYNFKALRIFEQHELRMEEAYLNAEIGYQMKRDDMTKAEAYMNRGMKLAEQEVYENVLDRIYNNYGVLKEMQGQLDSALYFYEKGLELVKKRDFTEGYPYSYSNLGGVYGQQGKYDLARNYFEKARQIREEIGDQKGIAENFTQIGEVYLAEGKNQEAISYFKKAVPVAHAQDYRFLEQYTYQQLSQAYKNLRQTDSALFYLERYGVFKDSINGLEVNKKIAELNLNYETEKKENQILEQRAQLAEKDLEVRRKNAFIYGSLALAFILGLLGYLIYSRQKLKNSQLQKEHELQVALAKIETQNRLQEQRLRISRDLHDNIGSQLTFIISSIDNLKYQLKDADSGILEKLSMISAFTSTTINELRDTIWAMNKEKISVEDLQTRISNFIERAQSSKDSVQFSFDFNTKQAPDFIFTSIEGVNIYRVIQEAVNNALKYAEAQNIQVTMQVWDADQFKVAVVDDGNGFDLKNHQQGNGLGNMKKRVQDIGATLQIETQPTQGTRVILQSK</sequence>
<evidence type="ECO:0000256" key="5">
    <source>
        <dbReference type="SAM" id="Coils"/>
    </source>
</evidence>
<evidence type="ECO:0000313" key="9">
    <source>
        <dbReference type="EMBL" id="RXG27272.1"/>
    </source>
</evidence>
<feature type="transmembrane region" description="Helical" evidence="6">
    <location>
        <begin position="342"/>
        <end position="362"/>
    </location>
</feature>
<evidence type="ECO:0000256" key="1">
    <source>
        <dbReference type="ARBA" id="ARBA00022679"/>
    </source>
</evidence>
<feature type="signal peptide" evidence="7">
    <location>
        <begin position="1"/>
        <end position="25"/>
    </location>
</feature>
<dbReference type="InterPro" id="IPR003594">
    <property type="entry name" value="HATPase_dom"/>
</dbReference>
<dbReference type="InterPro" id="IPR050482">
    <property type="entry name" value="Sensor_HK_TwoCompSys"/>
</dbReference>
<dbReference type="STRING" id="573501.SAMN04487999_3289"/>
<dbReference type="InterPro" id="IPR005467">
    <property type="entry name" value="His_kinase_dom"/>
</dbReference>
<dbReference type="InterPro" id="IPR011990">
    <property type="entry name" value="TPR-like_helical_dom_sf"/>
</dbReference>
<dbReference type="AlphaFoldDB" id="A0A1M5ZNP8"/>
<gene>
    <name evidence="9" type="ORF">DSM01_3082</name>
    <name evidence="10" type="ORF">SAMN04487999_3289</name>
</gene>
<keyword evidence="7" id="KW-0732">Signal</keyword>
<feature type="repeat" description="TPR" evidence="4">
    <location>
        <begin position="185"/>
        <end position="218"/>
    </location>
</feature>
<feature type="chain" id="PRO_5012319240" evidence="7">
    <location>
        <begin position="26"/>
        <end position="593"/>
    </location>
</feature>
<dbReference type="SMART" id="SM00028">
    <property type="entry name" value="TPR"/>
    <property type="match status" value="4"/>
</dbReference>
<dbReference type="Gene3D" id="3.30.565.10">
    <property type="entry name" value="Histidine kinase-like ATPase, C-terminal domain"/>
    <property type="match status" value="1"/>
</dbReference>
<evidence type="ECO:0000313" key="12">
    <source>
        <dbReference type="Proteomes" id="UP000290037"/>
    </source>
</evidence>
<keyword evidence="4" id="KW-0802">TPR repeat</keyword>
<keyword evidence="6" id="KW-1133">Transmembrane helix</keyword>
<reference evidence="10" key="1">
    <citation type="submission" date="2016-11" db="EMBL/GenBank/DDBJ databases">
        <authorList>
            <person name="Jaros S."/>
            <person name="Januszkiewicz K."/>
            <person name="Wedrychowicz H."/>
        </authorList>
    </citation>
    <scope>NUCLEOTIDE SEQUENCE [LARGE SCALE GENOMIC DNA]</scope>
    <source>
        <strain evidence="10">DSM 19859</strain>
    </source>
</reference>
<dbReference type="Pfam" id="PF07730">
    <property type="entry name" value="HisKA_3"/>
    <property type="match status" value="1"/>
</dbReference>
<evidence type="ECO:0000256" key="4">
    <source>
        <dbReference type="PROSITE-ProRule" id="PRU00339"/>
    </source>
</evidence>
<dbReference type="Pfam" id="PF02518">
    <property type="entry name" value="HATPase_c"/>
    <property type="match status" value="1"/>
</dbReference>
<dbReference type="InterPro" id="IPR011712">
    <property type="entry name" value="Sig_transdc_His_kin_sub3_dim/P"/>
</dbReference>
<name>A0A1M5ZNP8_9FLAO</name>
<dbReference type="Gene3D" id="1.20.5.1930">
    <property type="match status" value="1"/>
</dbReference>
<organism evidence="10 11">
    <name type="scientific">Leeuwenhoekiella palythoae</name>
    <dbReference type="NCBI Taxonomy" id="573501"/>
    <lineage>
        <taxon>Bacteria</taxon>
        <taxon>Pseudomonadati</taxon>
        <taxon>Bacteroidota</taxon>
        <taxon>Flavobacteriia</taxon>
        <taxon>Flavobacteriales</taxon>
        <taxon>Flavobacteriaceae</taxon>
        <taxon>Leeuwenhoekiella</taxon>
    </lineage>
</organism>
<evidence type="ECO:0000259" key="8">
    <source>
        <dbReference type="PROSITE" id="PS50109"/>
    </source>
</evidence>
<evidence type="ECO:0000256" key="2">
    <source>
        <dbReference type="ARBA" id="ARBA00022777"/>
    </source>
</evidence>
<feature type="domain" description="Histidine kinase" evidence="8">
    <location>
        <begin position="373"/>
        <end position="593"/>
    </location>
</feature>
<dbReference type="SUPFAM" id="SSF55874">
    <property type="entry name" value="ATPase domain of HSP90 chaperone/DNA topoisomerase II/histidine kinase"/>
    <property type="match status" value="1"/>
</dbReference>
<keyword evidence="3" id="KW-0902">Two-component regulatory system</keyword>
<evidence type="ECO:0000256" key="6">
    <source>
        <dbReference type="SAM" id="Phobius"/>
    </source>
</evidence>
<dbReference type="Pfam" id="PF13424">
    <property type="entry name" value="TPR_12"/>
    <property type="match status" value="1"/>
</dbReference>
<dbReference type="GO" id="GO:0000155">
    <property type="term" value="F:phosphorelay sensor kinase activity"/>
    <property type="evidence" value="ECO:0007669"/>
    <property type="project" value="InterPro"/>
</dbReference>
<dbReference type="Proteomes" id="UP000290037">
    <property type="component" value="Unassembled WGS sequence"/>
</dbReference>
<evidence type="ECO:0000313" key="10">
    <source>
        <dbReference type="EMBL" id="SHI25788.1"/>
    </source>
</evidence>
<keyword evidence="5" id="KW-0175">Coiled coil</keyword>
<reference evidence="11" key="2">
    <citation type="submission" date="2016-11" db="EMBL/GenBank/DDBJ databases">
        <authorList>
            <person name="Varghese N."/>
            <person name="Submissions S."/>
        </authorList>
    </citation>
    <scope>NUCLEOTIDE SEQUENCE [LARGE SCALE GENOMIC DNA]</scope>
    <source>
        <strain evidence="11">DSM 19859</strain>
    </source>
</reference>
<keyword evidence="1" id="KW-0808">Transferase</keyword>
<dbReference type="PANTHER" id="PTHR24421">
    <property type="entry name" value="NITRATE/NITRITE SENSOR PROTEIN NARX-RELATED"/>
    <property type="match status" value="1"/>
</dbReference>
<accession>A0A1M5ZNP8</accession>
<protein>
    <submittedName>
        <fullName evidence="10">Signal transduction histidine kinase</fullName>
    </submittedName>
</protein>
<proteinExistence type="predicted"/>
<evidence type="ECO:0000256" key="3">
    <source>
        <dbReference type="ARBA" id="ARBA00023012"/>
    </source>
</evidence>
<dbReference type="Gene3D" id="1.25.40.10">
    <property type="entry name" value="Tetratricopeptide repeat domain"/>
    <property type="match status" value="1"/>
</dbReference>
<keyword evidence="12" id="KW-1185">Reference proteome</keyword>
<dbReference type="PROSITE" id="PS50109">
    <property type="entry name" value="HIS_KIN"/>
    <property type="match status" value="1"/>
</dbReference>
<dbReference type="SUPFAM" id="SSF48452">
    <property type="entry name" value="TPR-like"/>
    <property type="match status" value="1"/>
</dbReference>
<evidence type="ECO:0000313" key="11">
    <source>
        <dbReference type="Proteomes" id="UP000184240"/>
    </source>
</evidence>
<feature type="coiled-coil region" evidence="5">
    <location>
        <begin position="307"/>
        <end position="341"/>
    </location>
</feature>
<feature type="repeat" description="TPR" evidence="4">
    <location>
        <begin position="225"/>
        <end position="258"/>
    </location>
</feature>
<dbReference type="EMBL" id="QOVN01000008">
    <property type="protein sequence ID" value="RXG27272.1"/>
    <property type="molecule type" value="Genomic_DNA"/>
</dbReference>
<dbReference type="GO" id="GO:0046983">
    <property type="term" value="F:protein dimerization activity"/>
    <property type="evidence" value="ECO:0007669"/>
    <property type="project" value="InterPro"/>
</dbReference>
<dbReference type="GO" id="GO:0016020">
    <property type="term" value="C:membrane"/>
    <property type="evidence" value="ECO:0007669"/>
    <property type="project" value="InterPro"/>
</dbReference>
<keyword evidence="6" id="KW-0812">Transmembrane</keyword>
<dbReference type="InterPro" id="IPR036890">
    <property type="entry name" value="HATPase_C_sf"/>
</dbReference>
<dbReference type="PROSITE" id="PS50005">
    <property type="entry name" value="TPR"/>
    <property type="match status" value="2"/>
</dbReference>
<keyword evidence="2 10" id="KW-0418">Kinase</keyword>
<dbReference type="Proteomes" id="UP000184240">
    <property type="component" value="Unassembled WGS sequence"/>
</dbReference>
<dbReference type="EMBL" id="FQXT01000007">
    <property type="protein sequence ID" value="SHI25788.1"/>
    <property type="molecule type" value="Genomic_DNA"/>
</dbReference>
<reference evidence="9 12" key="3">
    <citation type="submission" date="2018-07" db="EMBL/GenBank/DDBJ databases">
        <title>Leeuwenhoekiella genomics.</title>
        <authorList>
            <person name="Tahon G."/>
            <person name="Willems A."/>
        </authorList>
    </citation>
    <scope>NUCLEOTIDE SEQUENCE [LARGE SCALE GENOMIC DNA]</scope>
    <source>
        <strain evidence="9 12">LMG 24856</strain>
    </source>
</reference>
<evidence type="ECO:0000256" key="7">
    <source>
        <dbReference type="SAM" id="SignalP"/>
    </source>
</evidence>
<dbReference type="CDD" id="cd16917">
    <property type="entry name" value="HATPase_UhpB-NarQ-NarX-like"/>
    <property type="match status" value="1"/>
</dbReference>
<keyword evidence="6" id="KW-0472">Membrane</keyword>
<dbReference type="InterPro" id="IPR019734">
    <property type="entry name" value="TPR_rpt"/>
</dbReference>